<dbReference type="InterPro" id="IPR000477">
    <property type="entry name" value="RT_dom"/>
</dbReference>
<sequence>MCIVLQHKEIFAMDNDCLLEVCNQCLETGEIPTSWLRTQLIGLCKKGKPRNDPRSYRTIGLESCMLKIMTMLINERLVEWAEGDNLIPPSQNGFRAGYRTNNNMFMLRCAVDKARALGRPLYVAFVDMTNTFPSMDQATLWLKLRPWGAGGPLFDWLRKLYREMSYVVSHEGEVSEEFKADIGILIGDTCSPVLWALFMADMPD</sequence>
<gene>
    <name evidence="2" type="ORF">D9611_009573</name>
</gene>
<feature type="domain" description="Reverse transcriptase" evidence="1">
    <location>
        <begin position="50"/>
        <end position="202"/>
    </location>
</feature>
<name>A0A8H5FG90_9AGAR</name>
<dbReference type="PANTHER" id="PTHR19446">
    <property type="entry name" value="REVERSE TRANSCRIPTASES"/>
    <property type="match status" value="1"/>
</dbReference>
<comment type="caution">
    <text evidence="2">The sequence shown here is derived from an EMBL/GenBank/DDBJ whole genome shotgun (WGS) entry which is preliminary data.</text>
</comment>
<dbReference type="AlphaFoldDB" id="A0A8H5FG90"/>
<organism evidence="2 3">
    <name type="scientific">Ephemerocybe angulata</name>
    <dbReference type="NCBI Taxonomy" id="980116"/>
    <lineage>
        <taxon>Eukaryota</taxon>
        <taxon>Fungi</taxon>
        <taxon>Dikarya</taxon>
        <taxon>Basidiomycota</taxon>
        <taxon>Agaricomycotina</taxon>
        <taxon>Agaricomycetes</taxon>
        <taxon>Agaricomycetidae</taxon>
        <taxon>Agaricales</taxon>
        <taxon>Agaricineae</taxon>
        <taxon>Psathyrellaceae</taxon>
        <taxon>Ephemerocybe</taxon>
    </lineage>
</organism>
<evidence type="ECO:0000259" key="1">
    <source>
        <dbReference type="Pfam" id="PF00078"/>
    </source>
</evidence>
<keyword evidence="3" id="KW-1185">Reference proteome</keyword>
<evidence type="ECO:0000313" key="2">
    <source>
        <dbReference type="EMBL" id="KAF5335681.1"/>
    </source>
</evidence>
<reference evidence="2 3" key="1">
    <citation type="journal article" date="2020" name="ISME J.">
        <title>Uncovering the hidden diversity of litter-decomposition mechanisms in mushroom-forming fungi.</title>
        <authorList>
            <person name="Floudas D."/>
            <person name="Bentzer J."/>
            <person name="Ahren D."/>
            <person name="Johansson T."/>
            <person name="Persson P."/>
            <person name="Tunlid A."/>
        </authorList>
    </citation>
    <scope>NUCLEOTIDE SEQUENCE [LARGE SCALE GENOMIC DNA]</scope>
    <source>
        <strain evidence="2 3">CBS 175.51</strain>
    </source>
</reference>
<evidence type="ECO:0000313" key="3">
    <source>
        <dbReference type="Proteomes" id="UP000541558"/>
    </source>
</evidence>
<accession>A0A8H5FG90</accession>
<proteinExistence type="predicted"/>
<protein>
    <recommendedName>
        <fullName evidence="1">Reverse transcriptase domain-containing protein</fullName>
    </recommendedName>
</protein>
<dbReference type="Pfam" id="PF00078">
    <property type="entry name" value="RVT_1"/>
    <property type="match status" value="1"/>
</dbReference>
<dbReference type="OrthoDB" id="3049395at2759"/>
<dbReference type="EMBL" id="JAACJK010000060">
    <property type="protein sequence ID" value="KAF5335681.1"/>
    <property type="molecule type" value="Genomic_DNA"/>
</dbReference>
<dbReference type="Proteomes" id="UP000541558">
    <property type="component" value="Unassembled WGS sequence"/>
</dbReference>